<feature type="compositionally biased region" description="Basic and acidic residues" evidence="2">
    <location>
        <begin position="1196"/>
        <end position="1214"/>
    </location>
</feature>
<feature type="region of interest" description="Disordered" evidence="2">
    <location>
        <begin position="1"/>
        <end position="189"/>
    </location>
</feature>
<evidence type="ECO:0000259" key="4">
    <source>
        <dbReference type="Pfam" id="PF06722"/>
    </source>
</evidence>
<dbReference type="InterPro" id="IPR010610">
    <property type="entry name" value="EryCIII-like_C"/>
</dbReference>
<dbReference type="FunFam" id="3.40.50.2000:FF:000100">
    <property type="entry name" value="Glycosyltransferase family 1 protein"/>
    <property type="match status" value="1"/>
</dbReference>
<dbReference type="SUPFAM" id="SSF53756">
    <property type="entry name" value="UDP-Glycosyltransferase/glycogen phosphorylase"/>
    <property type="match status" value="1"/>
</dbReference>
<feature type="compositionally biased region" description="Basic and acidic residues" evidence="2">
    <location>
        <begin position="1137"/>
        <end position="1151"/>
    </location>
</feature>
<feature type="domain" description="Glycosyltransferase family 28 N-terminal" evidence="3">
    <location>
        <begin position="270"/>
        <end position="428"/>
    </location>
</feature>
<feature type="region of interest" description="Disordered" evidence="2">
    <location>
        <begin position="805"/>
        <end position="911"/>
    </location>
</feature>
<feature type="compositionally biased region" description="Basic residues" evidence="2">
    <location>
        <begin position="805"/>
        <end position="821"/>
    </location>
</feature>
<dbReference type="Pfam" id="PF06722">
    <property type="entry name" value="EryCIII-like_C"/>
    <property type="match status" value="1"/>
</dbReference>
<organism evidence="5 6">
    <name type="scientific">Cladonia borealis</name>
    <dbReference type="NCBI Taxonomy" id="184061"/>
    <lineage>
        <taxon>Eukaryota</taxon>
        <taxon>Fungi</taxon>
        <taxon>Dikarya</taxon>
        <taxon>Ascomycota</taxon>
        <taxon>Pezizomycotina</taxon>
        <taxon>Lecanoromycetes</taxon>
        <taxon>OSLEUM clade</taxon>
        <taxon>Lecanoromycetidae</taxon>
        <taxon>Lecanorales</taxon>
        <taxon>Lecanorineae</taxon>
        <taxon>Cladoniaceae</taxon>
        <taxon>Cladonia</taxon>
    </lineage>
</organism>
<evidence type="ECO:0000256" key="1">
    <source>
        <dbReference type="ARBA" id="ARBA00022679"/>
    </source>
</evidence>
<dbReference type="FunFam" id="3.40.50.2000:FF:000009">
    <property type="entry name" value="Sterol 3-beta-glucosyltransferase UGT80A2"/>
    <property type="match status" value="1"/>
</dbReference>
<proteinExistence type="predicted"/>
<dbReference type="InterPro" id="IPR050426">
    <property type="entry name" value="Glycosyltransferase_28"/>
</dbReference>
<dbReference type="PANTHER" id="PTHR48050">
    <property type="entry name" value="STEROL 3-BETA-GLUCOSYLTRANSFERASE"/>
    <property type="match status" value="1"/>
</dbReference>
<dbReference type="Pfam" id="PF03033">
    <property type="entry name" value="Glyco_transf_28"/>
    <property type="match status" value="1"/>
</dbReference>
<dbReference type="InterPro" id="IPR002213">
    <property type="entry name" value="UDP_glucos_trans"/>
</dbReference>
<keyword evidence="1" id="KW-0808">Transferase</keyword>
<feature type="compositionally biased region" description="Basic and acidic residues" evidence="2">
    <location>
        <begin position="152"/>
        <end position="164"/>
    </location>
</feature>
<dbReference type="InterPro" id="IPR004276">
    <property type="entry name" value="GlycoTrans_28_N"/>
</dbReference>
<feature type="domain" description="Erythromycin biosynthesis protein CIII-like C-terminal" evidence="4">
    <location>
        <begin position="588"/>
        <end position="695"/>
    </location>
</feature>
<keyword evidence="6" id="KW-1185">Reference proteome</keyword>
<dbReference type="CDD" id="cd03784">
    <property type="entry name" value="GT1_Gtf-like"/>
    <property type="match status" value="1"/>
</dbReference>
<dbReference type="Proteomes" id="UP001166286">
    <property type="component" value="Unassembled WGS sequence"/>
</dbReference>
<evidence type="ECO:0008006" key="7">
    <source>
        <dbReference type="Google" id="ProtNLM"/>
    </source>
</evidence>
<protein>
    <recommendedName>
        <fullName evidence="7">Glycosyltransferase family 28 N-terminal domain-containing protein</fullName>
    </recommendedName>
</protein>
<evidence type="ECO:0000259" key="3">
    <source>
        <dbReference type="Pfam" id="PF03033"/>
    </source>
</evidence>
<dbReference type="Gene3D" id="3.40.50.2000">
    <property type="entry name" value="Glycogen Phosphorylase B"/>
    <property type="match status" value="2"/>
</dbReference>
<sequence>MEGSSSAEEGGTNIVPIPPALEFPFPRSSDDSPNTPTIPVTASTPSNNLATVNGTTTVRSNPMTPGLETLSTKPRPRAKRRFMSERPVPAQRSSLRGGLRRGQTGYVPTALNKSAEGHESDDSTSSSDEENSAEKFGSRPSNLSGRSPISRAPRDSRPDSESRRRSSAGQFGRFSVGNDNYKTKGKVSKRDGRLNISVNETNNHGYLAHALGATLQRHFTHQGDIPKADQPLSPLREEDSRARPDLVARLSALSQQPPLGQDEAIPKLNIVIMVIGSRGDIQPFLKVGKLLKEDYGHRVRIATHPAFKKFIEQDSGLEFFSVGGDPAELMAFMVKNPGLMPSVSTVRAGEIGRKRDSMFEMFQGFWRACINATDDETDESNLKMMGDKHPFVADAIIANPPSFAHIHCAERLGVPLHLMFTFPYSPTQQFPHPLANIKKSNVDTNYTNFMSYPLVEMMTWQGLGDLVNNFRVKTLGLEPVSTLWAPGQLFRLKVPYTYMWSPGLIPKPGDWGPEIDISGFVFLDLASSFKPPETLAKFLEAGEPPVYIGFGSIVVDDPDRFTSLIFEAVKKAGVRALVSKGWGGLGDENNTPDNIYMLENTPHDWLFPRVSAVVHHGGAGTTAIGLKCGKPTMIVPFFGDQPFWGAMVARAGAGASEPVPYKRLTADKLAEGITQCLSPEAKEAAQKLADDIAAEGDGAKNAVKSFHRHLPMRGEHSLRCSILPDHVAVWTLKHSNLKLSALAAELLVEKKKIKWHDLRLVRHKEWNDFEGPGEPLTGGGAALMNVAGGVVKGVGGMPIRWARSIKKREKRVQKKKERRRSSIAGRNSLQMEEPPKLKKHTEKAESSGDEREKEDDGALPHGGQHGAEKHLPESHSLPGHALTQGGEKGSLPNAETLRPAPSNQQETTNDADNEDAISDITEESDNLVQDLAEDTGVGFAKAGEALAKAPMDLSLAVAQGFHNAPRLYGDTTVRPPPRVSGIQSGLRAAGSEFAFGIYDGVTGLFLQPYHGAQKNGALGFVQGIGKGFGGFVLKDLAAIIGPFGYTLKGVHKEIIKNRQPTAFICRARQIQGDKDARELDNMAKERETKKVEAAWRIVCEIRKEDEALMEEGLKGRVAVLKQRRKNETYETVGHAKKALEAKKEGRRERENSAAVRTSGEERRGSRMFGMKGSLLKPNAAKGAESTKGNETNGHVKGADREVKSRTLDLGKDKLAMNGQSRGAGMPEEGLANGTATVAA</sequence>
<feature type="compositionally biased region" description="Polar residues" evidence="2">
    <location>
        <begin position="31"/>
        <end position="63"/>
    </location>
</feature>
<accession>A0AA39RB17</accession>
<comment type="caution">
    <text evidence="5">The sequence shown here is derived from an EMBL/GenBank/DDBJ whole genome shotgun (WGS) entry which is preliminary data.</text>
</comment>
<name>A0AA39RB17_9LECA</name>
<gene>
    <name evidence="5" type="ORF">JMJ35_000525</name>
</gene>
<evidence type="ECO:0000313" key="6">
    <source>
        <dbReference type="Proteomes" id="UP001166286"/>
    </source>
</evidence>
<feature type="region of interest" description="Disordered" evidence="2">
    <location>
        <begin position="1137"/>
        <end position="1239"/>
    </location>
</feature>
<reference evidence="5" key="1">
    <citation type="submission" date="2023-03" db="EMBL/GenBank/DDBJ databases">
        <title>Complete genome of Cladonia borealis.</title>
        <authorList>
            <person name="Park H."/>
        </authorList>
    </citation>
    <scope>NUCLEOTIDE SEQUENCE</scope>
    <source>
        <strain evidence="5">ANT050790</strain>
    </source>
</reference>
<dbReference type="AlphaFoldDB" id="A0AA39RB17"/>
<feature type="compositionally biased region" description="Basic and acidic residues" evidence="2">
    <location>
        <begin position="842"/>
        <end position="858"/>
    </location>
</feature>
<dbReference type="EMBL" id="JAFEKC020000001">
    <property type="protein sequence ID" value="KAK0517370.1"/>
    <property type="molecule type" value="Genomic_DNA"/>
</dbReference>
<evidence type="ECO:0000256" key="2">
    <source>
        <dbReference type="SAM" id="MobiDB-lite"/>
    </source>
</evidence>
<dbReference type="PANTHER" id="PTHR48050:SF5">
    <property type="entry name" value="UDP-GLUCOSE,STEROL TRANSFERASE"/>
    <property type="match status" value="1"/>
</dbReference>
<dbReference type="GO" id="GO:0005975">
    <property type="term" value="P:carbohydrate metabolic process"/>
    <property type="evidence" value="ECO:0007669"/>
    <property type="project" value="InterPro"/>
</dbReference>
<evidence type="ECO:0000313" key="5">
    <source>
        <dbReference type="EMBL" id="KAK0517370.1"/>
    </source>
</evidence>
<dbReference type="GO" id="GO:0016906">
    <property type="term" value="F:sterol 3-beta-glucosyltransferase activity"/>
    <property type="evidence" value="ECO:0007669"/>
    <property type="project" value="UniProtKB-ARBA"/>
</dbReference>